<name>A0A7W8CYT9_9FIRM</name>
<dbReference type="EMBL" id="JACHHD010000001">
    <property type="protein sequence ID" value="MBB5184093.1"/>
    <property type="molecule type" value="Genomic_DNA"/>
</dbReference>
<dbReference type="SMART" id="SM00642">
    <property type="entry name" value="Aamy"/>
    <property type="match status" value="1"/>
</dbReference>
<proteinExistence type="predicted"/>
<dbReference type="InterPro" id="IPR017853">
    <property type="entry name" value="GH"/>
</dbReference>
<feature type="domain" description="Glycosyl hydrolase family 13 catalytic" evidence="3">
    <location>
        <begin position="10"/>
        <end position="353"/>
    </location>
</feature>
<dbReference type="InterPro" id="IPR045857">
    <property type="entry name" value="O16G_dom_2"/>
</dbReference>
<dbReference type="CDD" id="cd11353">
    <property type="entry name" value="AmyAc_euk_bac_CMD_like"/>
    <property type="match status" value="1"/>
</dbReference>
<dbReference type="RefSeq" id="WP_183373822.1">
    <property type="nucleotide sequence ID" value="NZ_JACHHD010000001.1"/>
</dbReference>
<dbReference type="Gene3D" id="3.20.20.80">
    <property type="entry name" value="Glycosidases"/>
    <property type="match status" value="1"/>
</dbReference>
<accession>A0A7W8CYT9</accession>
<comment type="caution">
    <text evidence="4">The sequence shown here is derived from an EMBL/GenBank/DDBJ whole genome shotgun (WGS) entry which is preliminary data.</text>
</comment>
<keyword evidence="1" id="KW-0378">Hydrolase</keyword>
<keyword evidence="2 4" id="KW-0326">Glycosidase</keyword>
<dbReference type="SUPFAM" id="SSF51445">
    <property type="entry name" value="(Trans)glycosidases"/>
    <property type="match status" value="1"/>
</dbReference>
<evidence type="ECO:0000313" key="4">
    <source>
        <dbReference type="EMBL" id="MBB5184093.1"/>
    </source>
</evidence>
<evidence type="ECO:0000313" key="5">
    <source>
        <dbReference type="Proteomes" id="UP000521313"/>
    </source>
</evidence>
<evidence type="ECO:0000256" key="2">
    <source>
        <dbReference type="ARBA" id="ARBA00023295"/>
    </source>
</evidence>
<gene>
    <name evidence="4" type="ORF">HNQ43_000126</name>
</gene>
<dbReference type="Proteomes" id="UP000521313">
    <property type="component" value="Unassembled WGS sequence"/>
</dbReference>
<organism evidence="4 5">
    <name type="scientific">Faecalicoccus acidiformans</name>
    <dbReference type="NCBI Taxonomy" id="915173"/>
    <lineage>
        <taxon>Bacteria</taxon>
        <taxon>Bacillati</taxon>
        <taxon>Bacillota</taxon>
        <taxon>Erysipelotrichia</taxon>
        <taxon>Erysipelotrichales</taxon>
        <taxon>Erysipelotrichaceae</taxon>
        <taxon>Faecalicoccus</taxon>
    </lineage>
</organism>
<dbReference type="AlphaFoldDB" id="A0A7W8CYT9"/>
<dbReference type="PANTHER" id="PTHR10357">
    <property type="entry name" value="ALPHA-AMYLASE FAMILY MEMBER"/>
    <property type="match status" value="1"/>
</dbReference>
<dbReference type="Gene3D" id="3.90.400.10">
    <property type="entry name" value="Oligo-1,6-glucosidase, Domain 2"/>
    <property type="match status" value="1"/>
</dbReference>
<dbReference type="GO" id="GO:0016798">
    <property type="term" value="F:hydrolase activity, acting on glycosyl bonds"/>
    <property type="evidence" value="ECO:0007669"/>
    <property type="project" value="UniProtKB-KW"/>
</dbReference>
<evidence type="ECO:0000259" key="3">
    <source>
        <dbReference type="SMART" id="SM00642"/>
    </source>
</evidence>
<dbReference type="InterPro" id="IPR006047">
    <property type="entry name" value="GH13_cat_dom"/>
</dbReference>
<evidence type="ECO:0000256" key="1">
    <source>
        <dbReference type="ARBA" id="ARBA00022801"/>
    </source>
</evidence>
<reference evidence="4 5" key="1">
    <citation type="submission" date="2020-08" db="EMBL/GenBank/DDBJ databases">
        <title>Genomic Encyclopedia of Type Strains, Phase IV (KMG-IV): sequencing the most valuable type-strain genomes for metagenomic binning, comparative biology and taxonomic classification.</title>
        <authorList>
            <person name="Goeker M."/>
        </authorList>
    </citation>
    <scope>NUCLEOTIDE SEQUENCE [LARGE SCALE GENOMIC DNA]</scope>
    <source>
        <strain evidence="4 5">DSM 26963</strain>
    </source>
</reference>
<dbReference type="Pfam" id="PF00128">
    <property type="entry name" value="Alpha-amylase"/>
    <property type="match status" value="1"/>
</dbReference>
<sequence>MWTNQSVFYQIYPLGAFGCPFENDGQQNHRLLTMNNYLEDLKRLEIDCILFNPLFQSHTHGYDTMDYKQVDVRLGTNEDLALVIDKLHQNGIKVIFDAVFNHVGRGFFAFQDVIEHRENSIYKDWFSINFWDNNNYDDHFSYQNWEGNNNLVKLNLQNREVVDYLLSVVDFWKDQFHIDGLRLDVAYCLDREFLKSLRSHCKTKDPEFFLLGETLHGDYNQWVNDEMLDSCTNYECYKGLYSSFNSLNLFEILHSFHRQFGKEPWCLYRGKQLFSFVDNHDVERIASRLQDPKHLPLIYTMLMTMPGIPCIYYGSEWGIEGKKNWNDTELRPAIDHLLWNPLTDHIHKLIQIKHQHSALWSCDYQQIALTNKQCIYQMKSKEETLWICINLDHEMFAFDVSLCQEVKDLLTGTSLSIDHSIQMEPVSSMILQL</sequence>
<dbReference type="PANTHER" id="PTHR10357:SF210">
    <property type="entry name" value="MALTODEXTRIN GLUCOSIDASE"/>
    <property type="match status" value="1"/>
</dbReference>
<dbReference type="GO" id="GO:0005975">
    <property type="term" value="P:carbohydrate metabolic process"/>
    <property type="evidence" value="ECO:0007669"/>
    <property type="project" value="InterPro"/>
</dbReference>
<protein>
    <submittedName>
        <fullName evidence="4">Glycosidase</fullName>
    </submittedName>
</protein>